<name>A0A9W6DHU4_9FIRM</name>
<protein>
    <recommendedName>
        <fullName evidence="3 5">Regulatory protein RecX</fullName>
    </recommendedName>
</protein>
<dbReference type="Proteomes" id="UP001144256">
    <property type="component" value="Unassembled WGS sequence"/>
</dbReference>
<evidence type="ECO:0000259" key="6">
    <source>
        <dbReference type="Pfam" id="PF02631"/>
    </source>
</evidence>
<evidence type="ECO:0000313" key="10">
    <source>
        <dbReference type="Proteomes" id="UP001144256"/>
    </source>
</evidence>
<evidence type="ECO:0000256" key="5">
    <source>
        <dbReference type="HAMAP-Rule" id="MF_01114"/>
    </source>
</evidence>
<comment type="similarity">
    <text evidence="2 5">Belongs to the RecX family.</text>
</comment>
<evidence type="ECO:0000313" key="9">
    <source>
        <dbReference type="EMBL" id="GKX31818.1"/>
    </source>
</evidence>
<evidence type="ECO:0000256" key="1">
    <source>
        <dbReference type="ARBA" id="ARBA00004496"/>
    </source>
</evidence>
<dbReference type="AlphaFoldDB" id="A0A9W6DHU4"/>
<dbReference type="InterPro" id="IPR053925">
    <property type="entry name" value="RecX_HTH_3rd"/>
</dbReference>
<dbReference type="PANTHER" id="PTHR33602">
    <property type="entry name" value="REGULATORY PROTEIN RECX FAMILY PROTEIN"/>
    <property type="match status" value="1"/>
</dbReference>
<dbReference type="InterPro" id="IPR036388">
    <property type="entry name" value="WH-like_DNA-bd_sf"/>
</dbReference>
<organism evidence="9 10">
    <name type="scientific">Vallitalea longa</name>
    <dbReference type="NCBI Taxonomy" id="2936439"/>
    <lineage>
        <taxon>Bacteria</taxon>
        <taxon>Bacillati</taxon>
        <taxon>Bacillota</taxon>
        <taxon>Clostridia</taxon>
        <taxon>Lachnospirales</taxon>
        <taxon>Vallitaleaceae</taxon>
        <taxon>Vallitalea</taxon>
    </lineage>
</organism>
<dbReference type="Pfam" id="PF21982">
    <property type="entry name" value="RecX_HTH1"/>
    <property type="match status" value="1"/>
</dbReference>
<proteinExistence type="inferred from homology"/>
<keyword evidence="10" id="KW-1185">Reference proteome</keyword>
<dbReference type="GO" id="GO:0006282">
    <property type="term" value="P:regulation of DNA repair"/>
    <property type="evidence" value="ECO:0007669"/>
    <property type="project" value="UniProtKB-UniRule"/>
</dbReference>
<keyword evidence="4 5" id="KW-0963">Cytoplasm</keyword>
<gene>
    <name evidence="5" type="primary">recX</name>
    <name evidence="9" type="ORF">SH1V18_42980</name>
</gene>
<evidence type="ECO:0000256" key="3">
    <source>
        <dbReference type="ARBA" id="ARBA00018111"/>
    </source>
</evidence>
<feature type="domain" description="RecX first three-helical" evidence="8">
    <location>
        <begin position="61"/>
        <end position="100"/>
    </location>
</feature>
<dbReference type="PANTHER" id="PTHR33602:SF1">
    <property type="entry name" value="REGULATORY PROTEIN RECX FAMILY PROTEIN"/>
    <property type="match status" value="1"/>
</dbReference>
<comment type="function">
    <text evidence="5">Modulates RecA activity.</text>
</comment>
<dbReference type="InterPro" id="IPR053926">
    <property type="entry name" value="RecX_HTH_1st"/>
</dbReference>
<dbReference type="Pfam" id="PF21981">
    <property type="entry name" value="RecX_HTH3"/>
    <property type="match status" value="1"/>
</dbReference>
<accession>A0A9W6DHU4</accession>
<feature type="domain" description="RecX second three-helical" evidence="6">
    <location>
        <begin position="107"/>
        <end position="144"/>
    </location>
</feature>
<sequence length="209" mass="25598">MTITDIIQNKRFKNYYDIHIDGEYMFFVTYKELKFLKLKINDDITEEFLQKIYREYIISRAKNRALRLLTRKDMTRKEIIQKLKLTGYNDYVTNKIILFLEEYNFINDKKYVEKYVNYNQKRKSVKKIGMELTQKGISKDTINEYIENIDFCEEENAYNLLYKKYKNVDTIDNKIKRRMIGYLMRKGYNYSLINKVIDQFMRKKNLTNT</sequence>
<dbReference type="InterPro" id="IPR003783">
    <property type="entry name" value="Regulatory_RecX"/>
</dbReference>
<comment type="caution">
    <text evidence="9">The sequence shown here is derived from an EMBL/GenBank/DDBJ whole genome shotgun (WGS) entry which is preliminary data.</text>
</comment>
<dbReference type="Pfam" id="PF02631">
    <property type="entry name" value="RecX_HTH2"/>
    <property type="match status" value="1"/>
</dbReference>
<comment type="subcellular location">
    <subcellularLocation>
        <location evidence="1 5">Cytoplasm</location>
    </subcellularLocation>
</comment>
<dbReference type="GO" id="GO:0005737">
    <property type="term" value="C:cytoplasm"/>
    <property type="evidence" value="ECO:0007669"/>
    <property type="project" value="UniProtKB-SubCell"/>
</dbReference>
<dbReference type="Gene3D" id="1.10.10.10">
    <property type="entry name" value="Winged helix-like DNA-binding domain superfamily/Winged helix DNA-binding domain"/>
    <property type="match status" value="3"/>
</dbReference>
<evidence type="ECO:0000256" key="2">
    <source>
        <dbReference type="ARBA" id="ARBA00009695"/>
    </source>
</evidence>
<evidence type="ECO:0000256" key="4">
    <source>
        <dbReference type="ARBA" id="ARBA00022490"/>
    </source>
</evidence>
<reference evidence="9" key="1">
    <citation type="submission" date="2022-06" db="EMBL/GenBank/DDBJ databases">
        <title>Vallitalea longa sp. nov., an anaerobic bacterium isolated from marine sediment.</title>
        <authorList>
            <person name="Hirano S."/>
            <person name="Terahara T."/>
            <person name="Mori K."/>
            <person name="Hamada M."/>
            <person name="Matsumoto R."/>
            <person name="Kobayashi T."/>
        </authorList>
    </citation>
    <scope>NUCLEOTIDE SEQUENCE</scope>
    <source>
        <strain evidence="9">SH18-1</strain>
    </source>
</reference>
<evidence type="ECO:0000259" key="7">
    <source>
        <dbReference type="Pfam" id="PF21981"/>
    </source>
</evidence>
<feature type="domain" description="RecX third three-helical" evidence="7">
    <location>
        <begin position="153"/>
        <end position="197"/>
    </location>
</feature>
<dbReference type="HAMAP" id="MF_01114">
    <property type="entry name" value="RecX"/>
    <property type="match status" value="1"/>
</dbReference>
<dbReference type="InterPro" id="IPR053924">
    <property type="entry name" value="RecX_HTH_2nd"/>
</dbReference>
<dbReference type="EMBL" id="BRLB01000021">
    <property type="protein sequence ID" value="GKX31818.1"/>
    <property type="molecule type" value="Genomic_DNA"/>
</dbReference>
<dbReference type="RefSeq" id="WP_281819122.1">
    <property type="nucleotide sequence ID" value="NZ_BRLB01000021.1"/>
</dbReference>
<evidence type="ECO:0000259" key="8">
    <source>
        <dbReference type="Pfam" id="PF21982"/>
    </source>
</evidence>